<evidence type="ECO:0000256" key="2">
    <source>
        <dbReference type="SAM" id="MobiDB-lite"/>
    </source>
</evidence>
<proteinExistence type="predicted"/>
<dbReference type="Proteomes" id="UP000672032">
    <property type="component" value="Chromosome 9"/>
</dbReference>
<feature type="compositionally biased region" description="Basic and acidic residues" evidence="2">
    <location>
        <begin position="442"/>
        <end position="452"/>
    </location>
</feature>
<sequence>MAVRYGDEGEIVVRVKRYKGQCYDEHVKLASREKLNEKDLERYIVADPGATYYIIVGLNNAFDFSDYTLLRANVYIDDREAAYLDFKPPPNKTKLQGGVREKIEYANVDIGGQAYGSRFVFGGIDAGRTTGKEIKKKGIPTIKICFDFRKTTTKTLSNYEYNKAMSTWREARANIRPVSDQPLRSKTSTECHPLCKFVFHCISAEALEEAGIAKYPPPPYLYHWDLLNNSERKLAFDQLQNLEINHLKGVQENGTGQASGVRDLRRREALAKEIRELRSWGKLYNHEQREVFEILQERRKARERGKVDFQYHNMKGEVVNFGEEAQLDGPAEASPREDSSATMPIKPKMEVKESMDPFEERPAASLLKASTEAKVIKESTPNKDKPATVKVKKEPPEVISFDSDDEIILVSEKEWQASKTKKTAGPEQLIKQEVVEPVNEGSQERPKVKLEQDLSGDDEQFQRTQRWKELEKEKAAIQLNMELLKNEKRLNEINEELEAAKTKRRRLE</sequence>
<dbReference type="OrthoDB" id="3500708at2759"/>
<feature type="domain" description="DUF7918" evidence="3">
    <location>
        <begin position="20"/>
        <end position="134"/>
    </location>
</feature>
<evidence type="ECO:0000313" key="5">
    <source>
        <dbReference type="Proteomes" id="UP000672032"/>
    </source>
</evidence>
<keyword evidence="1" id="KW-0175">Coiled coil</keyword>
<keyword evidence="5" id="KW-1185">Reference proteome</keyword>
<protein>
    <recommendedName>
        <fullName evidence="3">DUF7918 domain-containing protein</fullName>
    </recommendedName>
</protein>
<dbReference type="InterPro" id="IPR057678">
    <property type="entry name" value="DUF7918"/>
</dbReference>
<gene>
    <name evidence="4" type="ORF">DSL72_008968</name>
</gene>
<evidence type="ECO:0000259" key="3">
    <source>
        <dbReference type="Pfam" id="PF25534"/>
    </source>
</evidence>
<dbReference type="EMBL" id="CP063413">
    <property type="protein sequence ID" value="QSZ37868.1"/>
    <property type="molecule type" value="Genomic_DNA"/>
</dbReference>
<organism evidence="4 5">
    <name type="scientific">Monilinia vaccinii-corymbosi</name>
    <dbReference type="NCBI Taxonomy" id="61207"/>
    <lineage>
        <taxon>Eukaryota</taxon>
        <taxon>Fungi</taxon>
        <taxon>Dikarya</taxon>
        <taxon>Ascomycota</taxon>
        <taxon>Pezizomycotina</taxon>
        <taxon>Leotiomycetes</taxon>
        <taxon>Helotiales</taxon>
        <taxon>Sclerotiniaceae</taxon>
        <taxon>Monilinia</taxon>
    </lineage>
</organism>
<feature type="coiled-coil region" evidence="1">
    <location>
        <begin position="467"/>
        <end position="503"/>
    </location>
</feature>
<dbReference type="AlphaFoldDB" id="A0A8A3PQV0"/>
<evidence type="ECO:0000313" key="4">
    <source>
        <dbReference type="EMBL" id="QSZ37868.1"/>
    </source>
</evidence>
<feature type="compositionally biased region" description="Basic and acidic residues" evidence="2">
    <location>
        <begin position="374"/>
        <end position="391"/>
    </location>
</feature>
<feature type="region of interest" description="Disordered" evidence="2">
    <location>
        <begin position="365"/>
        <end position="391"/>
    </location>
</feature>
<evidence type="ECO:0000256" key="1">
    <source>
        <dbReference type="SAM" id="Coils"/>
    </source>
</evidence>
<feature type="region of interest" description="Disordered" evidence="2">
    <location>
        <begin position="416"/>
        <end position="466"/>
    </location>
</feature>
<dbReference type="Pfam" id="PF25534">
    <property type="entry name" value="DUF7918"/>
    <property type="match status" value="1"/>
</dbReference>
<accession>A0A8A3PQV0</accession>
<name>A0A8A3PQV0_9HELO</name>
<reference evidence="4" key="1">
    <citation type="submission" date="2020-10" db="EMBL/GenBank/DDBJ databases">
        <title>Genome Sequence of Monilinia vaccinii-corymbosi Sheds Light on Mummy Berry Disease Infection of Blueberry and Mating Type.</title>
        <authorList>
            <person name="Yow A.G."/>
            <person name="Zhang Y."/>
            <person name="Bansal K."/>
            <person name="Eacker S.M."/>
            <person name="Sullivan S."/>
            <person name="Liachko I."/>
            <person name="Cubeta M.A."/>
            <person name="Rollins J.A."/>
            <person name="Ashrafi H."/>
        </authorList>
    </citation>
    <scope>NUCLEOTIDE SEQUENCE</scope>
    <source>
        <strain evidence="4">RL-1</strain>
    </source>
</reference>